<dbReference type="GO" id="GO:0003924">
    <property type="term" value="F:GTPase activity"/>
    <property type="evidence" value="ECO:0007669"/>
    <property type="project" value="InterPro"/>
</dbReference>
<dbReference type="SMART" id="SM00176">
    <property type="entry name" value="RAN"/>
    <property type="match status" value="1"/>
</dbReference>
<gene>
    <name evidence="2" type="ORF">pdam_00018296</name>
</gene>
<dbReference type="EMBL" id="RCHS01000021">
    <property type="protein sequence ID" value="RMX61400.1"/>
    <property type="molecule type" value="Genomic_DNA"/>
</dbReference>
<dbReference type="OrthoDB" id="9989112at2759"/>
<name>A0A3M6V6A4_POCDA</name>
<evidence type="ECO:0000313" key="2">
    <source>
        <dbReference type="EMBL" id="RMX61400.1"/>
    </source>
</evidence>
<dbReference type="SMART" id="SM00174">
    <property type="entry name" value="RHO"/>
    <property type="match status" value="1"/>
</dbReference>
<dbReference type="STRING" id="46731.A0A3M6V6A4"/>
<sequence length="253" mass="28579">MLQQQASFDDSYDYLFKIVLIGDSGVGKSNLLSRYTKNEFHLGSKATIGVELAQKTIEVEEKNIRAQIWDTAGKRRTRGLSKRQKGTNIGQERYRAITSAYYRGAMGAILVYDIAKVTSFQNLDKWITELKEHAEPDLSVIIIGNKSDLKHLRMVETKRGHQYAIDQDMLFMETSALDSTNVNEAFEELVKHVYDGVKKKEKERTSSRTVLPLPPDQLDFVQNGKKGTVNVGKTATESQIAKKRNNKLPCCST</sequence>
<dbReference type="NCBIfam" id="TIGR00231">
    <property type="entry name" value="small_GTP"/>
    <property type="match status" value="1"/>
</dbReference>
<dbReference type="PROSITE" id="PS51419">
    <property type="entry name" value="RAB"/>
    <property type="match status" value="1"/>
</dbReference>
<keyword evidence="3" id="KW-1185">Reference proteome</keyword>
<dbReference type="CDD" id="cd01868">
    <property type="entry name" value="Rab11_like"/>
    <property type="match status" value="1"/>
</dbReference>
<dbReference type="GO" id="GO:0005525">
    <property type="term" value="F:GTP binding"/>
    <property type="evidence" value="ECO:0007669"/>
    <property type="project" value="InterPro"/>
</dbReference>
<protein>
    <submittedName>
        <fullName evidence="2">Uncharacterized protein</fullName>
    </submittedName>
</protein>
<dbReference type="Proteomes" id="UP000275408">
    <property type="component" value="Unassembled WGS sequence"/>
</dbReference>
<dbReference type="InterPro" id="IPR005225">
    <property type="entry name" value="Small_GTP-bd"/>
</dbReference>
<dbReference type="PRINTS" id="PR00449">
    <property type="entry name" value="RASTRNSFRMNG"/>
</dbReference>
<dbReference type="InterPro" id="IPR001806">
    <property type="entry name" value="Small_GTPase"/>
</dbReference>
<accession>A0A3M6V6A4</accession>
<dbReference type="AlphaFoldDB" id="A0A3M6V6A4"/>
<dbReference type="PROSITE" id="PS51420">
    <property type="entry name" value="RHO"/>
    <property type="match status" value="1"/>
</dbReference>
<dbReference type="Gene3D" id="3.40.50.300">
    <property type="entry name" value="P-loop containing nucleotide triphosphate hydrolases"/>
    <property type="match status" value="1"/>
</dbReference>
<dbReference type="PROSITE" id="PS51421">
    <property type="entry name" value="RAS"/>
    <property type="match status" value="1"/>
</dbReference>
<organism evidence="2 3">
    <name type="scientific">Pocillopora damicornis</name>
    <name type="common">Cauliflower coral</name>
    <name type="synonym">Millepora damicornis</name>
    <dbReference type="NCBI Taxonomy" id="46731"/>
    <lineage>
        <taxon>Eukaryota</taxon>
        <taxon>Metazoa</taxon>
        <taxon>Cnidaria</taxon>
        <taxon>Anthozoa</taxon>
        <taxon>Hexacorallia</taxon>
        <taxon>Scleractinia</taxon>
        <taxon>Astrocoeniina</taxon>
        <taxon>Pocilloporidae</taxon>
        <taxon>Pocillopora</taxon>
    </lineage>
</organism>
<dbReference type="Pfam" id="PF00071">
    <property type="entry name" value="Ras"/>
    <property type="match status" value="2"/>
</dbReference>
<dbReference type="InterPro" id="IPR027417">
    <property type="entry name" value="P-loop_NTPase"/>
</dbReference>
<dbReference type="FunFam" id="3.40.50.300:FF:001447">
    <property type="entry name" value="Ras-related protein Rab-1B"/>
    <property type="match status" value="2"/>
</dbReference>
<evidence type="ECO:0000256" key="1">
    <source>
        <dbReference type="ARBA" id="ARBA00006270"/>
    </source>
</evidence>
<evidence type="ECO:0000313" key="3">
    <source>
        <dbReference type="Proteomes" id="UP000275408"/>
    </source>
</evidence>
<dbReference type="SMART" id="SM00175">
    <property type="entry name" value="RAB"/>
    <property type="match status" value="1"/>
</dbReference>
<comment type="caution">
    <text evidence="2">The sequence shown here is derived from an EMBL/GenBank/DDBJ whole genome shotgun (WGS) entry which is preliminary data.</text>
</comment>
<dbReference type="InterPro" id="IPR050209">
    <property type="entry name" value="Rab_GTPases_membrane_traffic"/>
</dbReference>
<dbReference type="SUPFAM" id="SSF52540">
    <property type="entry name" value="P-loop containing nucleoside triphosphate hydrolases"/>
    <property type="match status" value="1"/>
</dbReference>
<comment type="similarity">
    <text evidence="1">Belongs to the small GTPase superfamily. Rab family.</text>
</comment>
<proteinExistence type="inferred from homology"/>
<dbReference type="PANTHER" id="PTHR47979">
    <property type="entry name" value="DRAB11-RELATED"/>
    <property type="match status" value="1"/>
</dbReference>
<dbReference type="SMART" id="SM00173">
    <property type="entry name" value="RAS"/>
    <property type="match status" value="1"/>
</dbReference>
<reference evidence="2 3" key="1">
    <citation type="journal article" date="2018" name="Sci. Rep.">
        <title>Comparative analysis of the Pocillopora damicornis genome highlights role of immune system in coral evolution.</title>
        <authorList>
            <person name="Cunning R."/>
            <person name="Bay R.A."/>
            <person name="Gillette P."/>
            <person name="Baker A.C."/>
            <person name="Traylor-Knowles N."/>
        </authorList>
    </citation>
    <scope>NUCLEOTIDE SEQUENCE [LARGE SCALE GENOMIC DNA]</scope>
    <source>
        <strain evidence="2">RSMAS</strain>
        <tissue evidence="2">Whole animal</tissue>
    </source>
</reference>